<keyword evidence="11" id="KW-1185">Reference proteome</keyword>
<feature type="repeat" description="TPR" evidence="8">
    <location>
        <begin position="275"/>
        <end position="308"/>
    </location>
</feature>
<keyword evidence="7 8" id="KW-0802">TPR repeat</keyword>
<evidence type="ECO:0000256" key="4">
    <source>
        <dbReference type="ARBA" id="ARBA00022676"/>
    </source>
</evidence>
<dbReference type="Pfam" id="PF13432">
    <property type="entry name" value="TPR_16"/>
    <property type="match status" value="1"/>
</dbReference>
<name>A0ABU8J5A3_9BURK</name>
<evidence type="ECO:0000256" key="7">
    <source>
        <dbReference type="ARBA" id="ARBA00022803"/>
    </source>
</evidence>
<proteinExistence type="inferred from homology"/>
<evidence type="ECO:0000313" key="10">
    <source>
        <dbReference type="EMBL" id="MEI6002936.1"/>
    </source>
</evidence>
<evidence type="ECO:0000256" key="6">
    <source>
        <dbReference type="ARBA" id="ARBA00022737"/>
    </source>
</evidence>
<evidence type="ECO:0000256" key="1">
    <source>
        <dbReference type="ARBA" id="ARBA00004922"/>
    </source>
</evidence>
<feature type="repeat" description="TPR" evidence="8">
    <location>
        <begin position="343"/>
        <end position="376"/>
    </location>
</feature>
<dbReference type="EMBL" id="JACFYJ010000143">
    <property type="protein sequence ID" value="MEI6002936.1"/>
    <property type="molecule type" value="Genomic_DNA"/>
</dbReference>
<dbReference type="Gene3D" id="3.40.50.2000">
    <property type="entry name" value="Glycogen Phosphorylase B"/>
    <property type="match status" value="1"/>
</dbReference>
<dbReference type="InterPro" id="IPR029489">
    <property type="entry name" value="OGT/SEC/SPY_C"/>
</dbReference>
<evidence type="ECO:0000313" key="11">
    <source>
        <dbReference type="Proteomes" id="UP001386437"/>
    </source>
</evidence>
<dbReference type="SMART" id="SM00028">
    <property type="entry name" value="TPR"/>
    <property type="match status" value="9"/>
</dbReference>
<feature type="repeat" description="TPR" evidence="8">
    <location>
        <begin position="173"/>
        <end position="206"/>
    </location>
</feature>
<dbReference type="Gene3D" id="3.40.50.11380">
    <property type="match status" value="1"/>
</dbReference>
<feature type="repeat" description="TPR" evidence="8">
    <location>
        <begin position="139"/>
        <end position="172"/>
    </location>
</feature>
<keyword evidence="5" id="KW-0808">Transferase</keyword>
<dbReference type="Pfam" id="PF14559">
    <property type="entry name" value="TPR_19"/>
    <property type="match status" value="1"/>
</dbReference>
<feature type="repeat" description="TPR" evidence="8">
    <location>
        <begin position="105"/>
        <end position="138"/>
    </location>
</feature>
<dbReference type="InterPro" id="IPR019734">
    <property type="entry name" value="TPR_rpt"/>
</dbReference>
<feature type="domain" description="O-GlcNAc transferase C-terminal" evidence="9">
    <location>
        <begin position="598"/>
        <end position="773"/>
    </location>
</feature>
<feature type="domain" description="O-GlcNAc transferase C-terminal" evidence="9">
    <location>
        <begin position="424"/>
        <end position="574"/>
    </location>
</feature>
<dbReference type="InterPro" id="IPR051939">
    <property type="entry name" value="Glycosyltr_41/O-GlcNAc_trsf"/>
</dbReference>
<dbReference type="PANTHER" id="PTHR44835:SF1">
    <property type="entry name" value="PROTEIN O-GLCNAC TRANSFERASE"/>
    <property type="match status" value="1"/>
</dbReference>
<accession>A0ABU8J5A3</accession>
<reference evidence="10 11" key="1">
    <citation type="journal article" date="2022" name="Arch. Microbiol.">
        <title>Paraburkholderia bengalensis sp. nov. isolated from roots of Oryza sativa, IR64.</title>
        <authorList>
            <person name="Nag P."/>
            <person name="Mondal N."/>
            <person name="Sarkar J."/>
            <person name="Das S."/>
        </authorList>
    </citation>
    <scope>NUCLEOTIDE SEQUENCE [LARGE SCALE GENOMIC DNA]</scope>
    <source>
        <strain evidence="10 11">IR64_4_BI</strain>
    </source>
</reference>
<gene>
    <name evidence="10" type="ORF">H3V53_39390</name>
</gene>
<sequence length="790" mass="85962">MHDIAQQLTAALDHHQAGRLQHAQALYDAILHAAPGQCDALHFSGMLACQTGRADHGLALMRASIAANPNAVYYNNLANALREAGLRSEAIEAYRRATQLKPDYAQAHSNLGNALREAGDARAAKESCEQAIALLPDYAEAHNNLGNALKALGDLESATLAYRKAVSIRADYAEALSNLGHVEAARGRLHESADAFRRTLALVPRHLATHESLSAVLQASGDIASAIESLRHAVQLDPADAARQRKLAQLLREQRRFDEAEQCLTAAIARQPNDASGYAELGDVYQECGKIEAAVLCYRAAADLSPGNASVHHRQAVALLKLRRADEAIVSARRAVALDPASAVARINLGDALSLANDADGAIEAYRQGIALDPELELAHNRLLFDLATHAPTSPLVTLAAAREFGQRMTTRAQRIPHARRYIDGRPLRIGFVSGDLMLHPVGIFLESVMQHFADGSFELVAYPTQTREDDITARLKPRFAAWRSIAGLGDAQAAHLIREDAIDILVDLSGHTVHNRLPVFAWKPAPLQVSWLGYFGTTGLPQMDYVLGDRFVTPVEEASHYLERLWRLPDSYLCFTPPDVRVEVGPLPALANGHPTFGYFGKLVKVTPHVIGVWSRILHAVPDAKLMLKAHELDAQHARRTMIERFARHDIDASRLILEGGSPREAYLAAYNRVDIVLSPFPYPGGTTTAEALWMGAPVLALKGDRFVTHICESLLHAGGLPEWIAADESGYVDKAVAFAAQREPLAALRARLRGHVLTSPLCDARRYASNLKEAFEGMWAEHVASGGA</sequence>
<dbReference type="InterPro" id="IPR011990">
    <property type="entry name" value="TPR-like_helical_dom_sf"/>
</dbReference>
<feature type="repeat" description="TPR" evidence="8">
    <location>
        <begin position="71"/>
        <end position="104"/>
    </location>
</feature>
<evidence type="ECO:0000256" key="2">
    <source>
        <dbReference type="ARBA" id="ARBA00005386"/>
    </source>
</evidence>
<dbReference type="Pfam" id="PF13844">
    <property type="entry name" value="Glyco_transf_41"/>
    <property type="match status" value="2"/>
</dbReference>
<comment type="pathway">
    <text evidence="1">Protein modification; protein glycosylation.</text>
</comment>
<dbReference type="SUPFAM" id="SSF53756">
    <property type="entry name" value="UDP-Glycosyltransferase/glycogen phosphorylase"/>
    <property type="match status" value="1"/>
</dbReference>
<comment type="similarity">
    <text evidence="2">Belongs to the glycosyltransferase 41 family. O-GlcNAc transferase subfamily.</text>
</comment>
<dbReference type="Proteomes" id="UP001386437">
    <property type="component" value="Unassembled WGS sequence"/>
</dbReference>
<dbReference type="EC" id="2.4.1.255" evidence="3"/>
<comment type="caution">
    <text evidence="10">The sequence shown here is derived from an EMBL/GenBank/DDBJ whole genome shotgun (WGS) entry which is preliminary data.</text>
</comment>
<dbReference type="PANTHER" id="PTHR44835">
    <property type="entry name" value="UDP-N-ACETYLGLUCOSAMINE--PEPTIDE N-ACETYLGLUCOSAMINYLTRANSFERASE SPINDLY-RELATED"/>
    <property type="match status" value="1"/>
</dbReference>
<evidence type="ECO:0000259" key="9">
    <source>
        <dbReference type="Pfam" id="PF13844"/>
    </source>
</evidence>
<keyword evidence="4" id="KW-0328">Glycosyltransferase</keyword>
<dbReference type="Pfam" id="PF13414">
    <property type="entry name" value="TPR_11"/>
    <property type="match status" value="2"/>
</dbReference>
<feature type="repeat" description="TPR" evidence="8">
    <location>
        <begin position="207"/>
        <end position="240"/>
    </location>
</feature>
<dbReference type="SUPFAM" id="SSF48452">
    <property type="entry name" value="TPR-like"/>
    <property type="match status" value="2"/>
</dbReference>
<evidence type="ECO:0000256" key="8">
    <source>
        <dbReference type="PROSITE-ProRule" id="PRU00339"/>
    </source>
</evidence>
<dbReference type="Gene3D" id="1.25.40.10">
    <property type="entry name" value="Tetratricopeptide repeat domain"/>
    <property type="match status" value="4"/>
</dbReference>
<evidence type="ECO:0000256" key="5">
    <source>
        <dbReference type="ARBA" id="ARBA00022679"/>
    </source>
</evidence>
<dbReference type="PROSITE" id="PS50005">
    <property type="entry name" value="TPR"/>
    <property type="match status" value="7"/>
</dbReference>
<organism evidence="10 11">
    <name type="scientific">Paraburkholderia bengalensis</name>
    <dbReference type="NCBI Taxonomy" id="2747562"/>
    <lineage>
        <taxon>Bacteria</taxon>
        <taxon>Pseudomonadati</taxon>
        <taxon>Pseudomonadota</taxon>
        <taxon>Betaproteobacteria</taxon>
        <taxon>Burkholderiales</taxon>
        <taxon>Burkholderiaceae</taxon>
        <taxon>Paraburkholderia</taxon>
    </lineage>
</organism>
<protein>
    <recommendedName>
        <fullName evidence="3">protein O-GlcNAc transferase</fullName>
        <ecNumber evidence="3">2.4.1.255</ecNumber>
    </recommendedName>
</protein>
<evidence type="ECO:0000256" key="3">
    <source>
        <dbReference type="ARBA" id="ARBA00011970"/>
    </source>
</evidence>
<keyword evidence="6" id="KW-0677">Repeat</keyword>